<comment type="caution">
    <text evidence="1">The sequence shown here is derived from an EMBL/GenBank/DDBJ whole genome shotgun (WGS) entry which is preliminary data.</text>
</comment>
<evidence type="ECO:0000313" key="2">
    <source>
        <dbReference type="Proteomes" id="UP000193642"/>
    </source>
</evidence>
<evidence type="ECO:0000313" key="1">
    <source>
        <dbReference type="EMBL" id="ORY39586.1"/>
    </source>
</evidence>
<keyword evidence="2" id="KW-1185">Reference proteome</keyword>
<proteinExistence type="predicted"/>
<protein>
    <submittedName>
        <fullName evidence="1">Uncharacterized protein</fullName>
    </submittedName>
</protein>
<reference evidence="1 2" key="1">
    <citation type="submission" date="2016-07" db="EMBL/GenBank/DDBJ databases">
        <title>Pervasive Adenine N6-methylation of Active Genes in Fungi.</title>
        <authorList>
            <consortium name="DOE Joint Genome Institute"/>
            <person name="Mondo S.J."/>
            <person name="Dannebaum R.O."/>
            <person name="Kuo R.C."/>
            <person name="Labutti K."/>
            <person name="Haridas S."/>
            <person name="Kuo A."/>
            <person name="Salamov A."/>
            <person name="Ahrendt S.R."/>
            <person name="Lipzen A."/>
            <person name="Sullivan W."/>
            <person name="Andreopoulos W.B."/>
            <person name="Clum A."/>
            <person name="Lindquist E."/>
            <person name="Daum C."/>
            <person name="Ramamoorthy G.K."/>
            <person name="Gryganskyi A."/>
            <person name="Culley D."/>
            <person name="Magnuson J.K."/>
            <person name="James T.Y."/>
            <person name="O'Malley M.A."/>
            <person name="Stajich J.E."/>
            <person name="Spatafora J.W."/>
            <person name="Visel A."/>
            <person name="Grigoriev I.V."/>
        </authorList>
    </citation>
    <scope>NUCLEOTIDE SEQUENCE [LARGE SCALE GENOMIC DNA]</scope>
    <source>
        <strain evidence="1 2">JEL800</strain>
    </source>
</reference>
<organism evidence="1 2">
    <name type="scientific">Rhizoclosmatium globosum</name>
    <dbReference type="NCBI Taxonomy" id="329046"/>
    <lineage>
        <taxon>Eukaryota</taxon>
        <taxon>Fungi</taxon>
        <taxon>Fungi incertae sedis</taxon>
        <taxon>Chytridiomycota</taxon>
        <taxon>Chytridiomycota incertae sedis</taxon>
        <taxon>Chytridiomycetes</taxon>
        <taxon>Chytridiales</taxon>
        <taxon>Chytriomycetaceae</taxon>
        <taxon>Rhizoclosmatium</taxon>
    </lineage>
</organism>
<dbReference type="EMBL" id="MCGO01000039">
    <property type="protein sequence ID" value="ORY39586.1"/>
    <property type="molecule type" value="Genomic_DNA"/>
</dbReference>
<dbReference type="Proteomes" id="UP000193642">
    <property type="component" value="Unassembled WGS sequence"/>
</dbReference>
<accession>A0A1Y2BXW8</accession>
<gene>
    <name evidence="1" type="ORF">BCR33DRAFT_720043</name>
</gene>
<dbReference type="AlphaFoldDB" id="A0A1Y2BXW8"/>
<name>A0A1Y2BXW8_9FUNG</name>
<sequence length="99" mass="11640">MNMNDIDKNGDIRPLTDIFCNTTIEQRTQFNVPPMLQFAKRVWDLVAGLQLFKIEVTILFLLFNDSELTFYYDGLDRAAVEVQSGEHFVFQQFGYQVFY</sequence>